<dbReference type="GO" id="GO:0044780">
    <property type="term" value="P:bacterial-type flagellum assembly"/>
    <property type="evidence" value="ECO:0007669"/>
    <property type="project" value="InterPro"/>
</dbReference>
<reference evidence="6 7" key="1">
    <citation type="submission" date="2017-10" db="EMBL/GenBank/DDBJ databases">
        <title>Novel microbial diversity and functional potential in the marine mammal oral microbiome.</title>
        <authorList>
            <person name="Dudek N.K."/>
            <person name="Sun C.L."/>
            <person name="Burstein D."/>
            <person name="Kantor R.S."/>
            <person name="Aliaga Goltsman D.S."/>
            <person name="Bik E.M."/>
            <person name="Thomas B.C."/>
            <person name="Banfield J.F."/>
            <person name="Relman D.A."/>
        </authorList>
    </citation>
    <scope>NUCLEOTIDE SEQUENCE [LARGE SCALE GENOMIC DNA]</scope>
    <source>
        <strain evidence="6">DOLJORAL78_47_21</strain>
    </source>
</reference>
<keyword evidence="3" id="KW-1005">Bacterial flagellum biogenesis</keyword>
<dbReference type="InterPro" id="IPR038610">
    <property type="entry name" value="FliK-like_C_sf"/>
</dbReference>
<name>A0A2G6JMA9_NEPCE</name>
<organism evidence="6 7">
    <name type="scientific">Neptuniibacter caesariensis</name>
    <dbReference type="NCBI Taxonomy" id="207954"/>
    <lineage>
        <taxon>Bacteria</taxon>
        <taxon>Pseudomonadati</taxon>
        <taxon>Pseudomonadota</taxon>
        <taxon>Gammaproteobacteria</taxon>
        <taxon>Oceanospirillales</taxon>
        <taxon>Oceanospirillaceae</taxon>
        <taxon>Neptuniibacter</taxon>
    </lineage>
</organism>
<accession>A0A2G6JMA9</accession>
<dbReference type="PANTHER" id="PTHR37533:SF2">
    <property type="entry name" value="FLAGELLAR HOOK-LENGTH CONTROL PROTEIN"/>
    <property type="match status" value="1"/>
</dbReference>
<evidence type="ECO:0000256" key="4">
    <source>
        <dbReference type="SAM" id="MobiDB-lite"/>
    </source>
</evidence>
<dbReference type="InterPro" id="IPR021136">
    <property type="entry name" value="Flagellar_hook_control-like_C"/>
</dbReference>
<feature type="compositionally biased region" description="Basic and acidic residues" evidence="4">
    <location>
        <begin position="498"/>
        <end position="508"/>
    </location>
</feature>
<dbReference type="Pfam" id="PF02120">
    <property type="entry name" value="Flg_hook"/>
    <property type="match status" value="1"/>
</dbReference>
<gene>
    <name evidence="6" type="ORF">CSA60_03135</name>
</gene>
<comment type="similarity">
    <text evidence="2">Belongs to the FliK family.</text>
</comment>
<evidence type="ECO:0000259" key="5">
    <source>
        <dbReference type="Pfam" id="PF02120"/>
    </source>
</evidence>
<protein>
    <recommendedName>
        <fullName evidence="5">Flagellar hook-length control protein-like C-terminal domain-containing protein</fullName>
    </recommendedName>
</protein>
<evidence type="ECO:0000313" key="6">
    <source>
        <dbReference type="EMBL" id="PIE24554.1"/>
    </source>
</evidence>
<comment type="function">
    <text evidence="1">Controls the length of the flagellar hook.</text>
</comment>
<feature type="region of interest" description="Disordered" evidence="4">
    <location>
        <begin position="490"/>
        <end position="545"/>
    </location>
</feature>
<proteinExistence type="inferred from homology"/>
<dbReference type="GO" id="GO:0009424">
    <property type="term" value="C:bacterial-type flagellum hook"/>
    <property type="evidence" value="ECO:0007669"/>
    <property type="project" value="InterPro"/>
</dbReference>
<dbReference type="PRINTS" id="PR01007">
    <property type="entry name" value="FLGHOOKFLIK"/>
</dbReference>
<evidence type="ECO:0000256" key="3">
    <source>
        <dbReference type="ARBA" id="ARBA00022795"/>
    </source>
</evidence>
<dbReference type="Gene3D" id="3.30.750.140">
    <property type="match status" value="1"/>
</dbReference>
<dbReference type="PANTHER" id="PTHR37533">
    <property type="entry name" value="FLAGELLAR HOOK-LENGTH CONTROL PROTEIN"/>
    <property type="match status" value="1"/>
</dbReference>
<dbReference type="CDD" id="cd17470">
    <property type="entry name" value="T3SS_Flik_C"/>
    <property type="match status" value="1"/>
</dbReference>
<dbReference type="InterPro" id="IPR052563">
    <property type="entry name" value="FliK"/>
</dbReference>
<evidence type="ECO:0000313" key="7">
    <source>
        <dbReference type="Proteomes" id="UP000243469"/>
    </source>
</evidence>
<dbReference type="AlphaFoldDB" id="A0A2G6JMA9"/>
<comment type="caution">
    <text evidence="6">The sequence shown here is derived from an EMBL/GenBank/DDBJ whole genome shotgun (WGS) entry which is preliminary data.</text>
</comment>
<feature type="domain" description="Flagellar hook-length control protein-like C-terminal" evidence="5">
    <location>
        <begin position="422"/>
        <end position="503"/>
    </location>
</feature>
<evidence type="ECO:0000256" key="1">
    <source>
        <dbReference type="ARBA" id="ARBA00003944"/>
    </source>
</evidence>
<evidence type="ECO:0000256" key="2">
    <source>
        <dbReference type="ARBA" id="ARBA00009149"/>
    </source>
</evidence>
<dbReference type="EMBL" id="PDSH01000016">
    <property type="protein sequence ID" value="PIE24554.1"/>
    <property type="molecule type" value="Genomic_DNA"/>
</dbReference>
<dbReference type="Proteomes" id="UP000243469">
    <property type="component" value="Unassembled WGS sequence"/>
</dbReference>
<dbReference type="InterPro" id="IPR001635">
    <property type="entry name" value="Flag_hook_Flik"/>
</dbReference>
<sequence length="545" mass="56705">MSEQTLSSAAGGTLSLNLSVMPQGAAAGAPGVTPLFGGFSSMLNQQATNTPLSAELDGGMVLPSTGAILPQGAVPESLAAELEQEYMRQQMMQIALLLEQQASSNAEIPAELSAELSRALKEYADQQPVMPLADSALNGTEAPASLVASPLSPVLAPIAAENGVPDEGQIDKQGLQQVAERVAQQAGQASLSVAPEGMEGVTRPIPSVQEQITDVQIRPQMNLVDAGARSGVEAQAQNQVEVLKAGSIVRPDVLPPSGRGREAALAERSMVAGAGLTERQTAAASASVVMGEAGEKRAASQQDSAASAIRPESLASVAKANESLQPLQAMNKQNVPGGLKFESALDMTQQLLQKVATGERADSNVSQLVEKVTGGGSLLTGESQSLAQPSAAQRSVAESQNLMMPQQVRMNTPAWNNALGERAVMIAAQNTRVAEIQLDPPELGSLHVRVNVNQDQVSLSFTSPHAHVRDAVEQSLPRLREMFAEQGLALQDSSVSDHSSDQQGREQLAESSDSGEQYGASGGSDVATESSAEAARPVSLIDYYA</sequence>